<accession>A0A1H8WMD5</accession>
<feature type="transmembrane region" description="Helical" evidence="1">
    <location>
        <begin position="190"/>
        <end position="208"/>
    </location>
</feature>
<keyword evidence="3" id="KW-1185">Reference proteome</keyword>
<feature type="transmembrane region" description="Helical" evidence="1">
    <location>
        <begin position="382"/>
        <end position="400"/>
    </location>
</feature>
<evidence type="ECO:0000256" key="1">
    <source>
        <dbReference type="SAM" id="Phobius"/>
    </source>
</evidence>
<evidence type="ECO:0000313" key="2">
    <source>
        <dbReference type="EMBL" id="SEP28795.1"/>
    </source>
</evidence>
<name>A0A1H8WMD5_9BRAD</name>
<feature type="transmembrane region" description="Helical" evidence="1">
    <location>
        <begin position="346"/>
        <end position="362"/>
    </location>
</feature>
<feature type="transmembrane region" description="Helical" evidence="1">
    <location>
        <begin position="314"/>
        <end position="340"/>
    </location>
</feature>
<dbReference type="Proteomes" id="UP000199615">
    <property type="component" value="Unassembled WGS sequence"/>
</dbReference>
<feature type="transmembrane region" description="Helical" evidence="1">
    <location>
        <begin position="137"/>
        <end position="154"/>
    </location>
</feature>
<organism evidence="2 3">
    <name type="scientific">Rhodopseudomonas pseudopalustris</name>
    <dbReference type="NCBI Taxonomy" id="1513892"/>
    <lineage>
        <taxon>Bacteria</taxon>
        <taxon>Pseudomonadati</taxon>
        <taxon>Pseudomonadota</taxon>
        <taxon>Alphaproteobacteria</taxon>
        <taxon>Hyphomicrobiales</taxon>
        <taxon>Nitrobacteraceae</taxon>
        <taxon>Rhodopseudomonas</taxon>
    </lineage>
</organism>
<feature type="transmembrane region" description="Helical" evidence="1">
    <location>
        <begin position="220"/>
        <end position="238"/>
    </location>
</feature>
<keyword evidence="1" id="KW-0812">Transmembrane</keyword>
<sequence length="437" mass="46906">MLWHNFARACGSYTHWTLAEYLREHPVDTMSSTTIDPSAPGPAKRKPVPRYRSQGGWTLLSAGFRPFFLLGAIFSAIAVLLWLPVYHGELTLQTALVPRDWHVHEMLYGYLPAVITGFLLTAIPNWTGRLPLQGKPLLVLVLTWLAGRLCVTFSADTGWLVALLVDASFMVLVALAAAREIAAGKNWGNLNVVALLSLLLAGNIAFHLEAHFNGGADYGIRAGIGVVILLISLIGGRITPSFTRNWLVRENPGRLPQPFNKLDIAIIAFSAATLILWIVLPISMATGTALACAGVLHLVRLARWAGDRTLREPLLLVLHVGYLFVPLGFLLTACAAFGLVPPSAGIHAWMVGGAGIMTLAVMTRASLGHTGQELRASLPTQAVYLAALVAVTARVGAALLPSWSDPLLHVSVLGWSAAFLGFALSYGPTLLARGKPH</sequence>
<dbReference type="AlphaFoldDB" id="A0A1H8WMD5"/>
<reference evidence="3" key="1">
    <citation type="submission" date="2016-10" db="EMBL/GenBank/DDBJ databases">
        <authorList>
            <person name="Varghese N."/>
            <person name="Submissions S."/>
        </authorList>
    </citation>
    <scope>NUCLEOTIDE SEQUENCE [LARGE SCALE GENOMIC DNA]</scope>
    <source>
        <strain evidence="3">DSM 123</strain>
    </source>
</reference>
<feature type="transmembrane region" description="Helical" evidence="1">
    <location>
        <begin position="259"/>
        <end position="278"/>
    </location>
</feature>
<dbReference type="EMBL" id="FODT01000013">
    <property type="protein sequence ID" value="SEP28795.1"/>
    <property type="molecule type" value="Genomic_DNA"/>
</dbReference>
<feature type="transmembrane region" description="Helical" evidence="1">
    <location>
        <begin position="284"/>
        <end position="302"/>
    </location>
</feature>
<feature type="transmembrane region" description="Helical" evidence="1">
    <location>
        <begin position="412"/>
        <end position="432"/>
    </location>
</feature>
<dbReference type="Pfam" id="PF05940">
    <property type="entry name" value="NnrS"/>
    <property type="match status" value="1"/>
</dbReference>
<dbReference type="InterPro" id="IPR010266">
    <property type="entry name" value="NnrS"/>
</dbReference>
<keyword evidence="1" id="KW-0472">Membrane</keyword>
<keyword evidence="1" id="KW-1133">Transmembrane helix</keyword>
<protein>
    <submittedName>
        <fullName evidence="2">Uncharacterized protein involved in response to NO</fullName>
    </submittedName>
</protein>
<feature type="transmembrane region" description="Helical" evidence="1">
    <location>
        <begin position="160"/>
        <end position="178"/>
    </location>
</feature>
<feature type="transmembrane region" description="Helical" evidence="1">
    <location>
        <begin position="67"/>
        <end position="87"/>
    </location>
</feature>
<feature type="transmembrane region" description="Helical" evidence="1">
    <location>
        <begin position="107"/>
        <end position="125"/>
    </location>
</feature>
<proteinExistence type="predicted"/>
<evidence type="ECO:0000313" key="3">
    <source>
        <dbReference type="Proteomes" id="UP000199615"/>
    </source>
</evidence>
<gene>
    <name evidence="2" type="ORF">SAMN05444123_1137</name>
</gene>